<evidence type="ECO:0000313" key="3">
    <source>
        <dbReference type="Proteomes" id="UP001431313"/>
    </source>
</evidence>
<dbReference type="Proteomes" id="UP001431313">
    <property type="component" value="Unassembled WGS sequence"/>
</dbReference>
<organism evidence="2 3">
    <name type="scientific">Streptomyces pyxinae</name>
    <dbReference type="NCBI Taxonomy" id="2970734"/>
    <lineage>
        <taxon>Bacteria</taxon>
        <taxon>Bacillati</taxon>
        <taxon>Actinomycetota</taxon>
        <taxon>Actinomycetes</taxon>
        <taxon>Kitasatosporales</taxon>
        <taxon>Streptomycetaceae</taxon>
        <taxon>Streptomyces</taxon>
    </lineage>
</organism>
<evidence type="ECO:0000256" key="1">
    <source>
        <dbReference type="SAM" id="Phobius"/>
    </source>
</evidence>
<name>A0ABT2CLA0_9ACTN</name>
<keyword evidence="3" id="KW-1185">Reference proteome</keyword>
<comment type="caution">
    <text evidence="2">The sequence shown here is derived from an EMBL/GenBank/DDBJ whole genome shotgun (WGS) entry which is preliminary data.</text>
</comment>
<keyword evidence="1" id="KW-0812">Transmembrane</keyword>
<evidence type="ECO:0000313" key="2">
    <source>
        <dbReference type="EMBL" id="MCS0638198.1"/>
    </source>
</evidence>
<keyword evidence="1" id="KW-0472">Membrane</keyword>
<protein>
    <recommendedName>
        <fullName evidence="4">Integral membrane protein</fullName>
    </recommendedName>
</protein>
<gene>
    <name evidence="2" type="ORF">NX801_21580</name>
</gene>
<dbReference type="EMBL" id="JANUGQ010000020">
    <property type="protein sequence ID" value="MCS0638198.1"/>
    <property type="molecule type" value="Genomic_DNA"/>
</dbReference>
<dbReference type="RefSeq" id="WP_258789466.1">
    <property type="nucleotide sequence ID" value="NZ_JANUGQ010000020.1"/>
</dbReference>
<proteinExistence type="predicted"/>
<sequence length="114" mass="12418">MRRLGPVAWLSLAVISALLLGAARFVAVFASGLDIAEACEAAGQPFDVAYRDALMRQSEERWWLPMHTMCNAHYDLVPAWVNPASVVLSLLVMVCMGAAVWSAVSRLKARRGTS</sequence>
<keyword evidence="1" id="KW-1133">Transmembrane helix</keyword>
<reference evidence="2" key="1">
    <citation type="submission" date="2022-08" db="EMBL/GenBank/DDBJ databases">
        <authorList>
            <person name="Somphong A."/>
            <person name="Phongsopitanun W."/>
        </authorList>
    </citation>
    <scope>NUCLEOTIDE SEQUENCE</scope>
    <source>
        <strain evidence="2">LP05-1</strain>
    </source>
</reference>
<accession>A0ABT2CLA0</accession>
<evidence type="ECO:0008006" key="4">
    <source>
        <dbReference type="Google" id="ProtNLM"/>
    </source>
</evidence>
<feature type="transmembrane region" description="Helical" evidence="1">
    <location>
        <begin position="84"/>
        <end position="104"/>
    </location>
</feature>